<organism evidence="1 2">
    <name type="scientific">Clostridium intestinale</name>
    <dbReference type="NCBI Taxonomy" id="36845"/>
    <lineage>
        <taxon>Bacteria</taxon>
        <taxon>Bacillati</taxon>
        <taxon>Bacillota</taxon>
        <taxon>Clostridia</taxon>
        <taxon>Eubacteriales</taxon>
        <taxon>Clostridiaceae</taxon>
        <taxon>Clostridium</taxon>
    </lineage>
</organism>
<proteinExistence type="predicted"/>
<dbReference type="PANTHER" id="PTHR43567">
    <property type="entry name" value="FLAVOREDOXIN-RELATED-RELATED"/>
    <property type="match status" value="1"/>
</dbReference>
<dbReference type="RefSeq" id="WP_181603806.1">
    <property type="nucleotide sequence ID" value="NZ_CP059378.1"/>
</dbReference>
<evidence type="ECO:0000313" key="1">
    <source>
        <dbReference type="EMBL" id="QLY77807.1"/>
    </source>
</evidence>
<dbReference type="KEGG" id="cint:HZF06_11610"/>
<dbReference type="EMBL" id="CP059378">
    <property type="protein sequence ID" value="QLY77807.1"/>
    <property type="molecule type" value="Genomic_DNA"/>
</dbReference>
<dbReference type="AlphaFoldDB" id="A0A7D6VLZ7"/>
<name>A0A7D6VLZ7_9CLOT</name>
<gene>
    <name evidence="1" type="ORF">HZF06_11610</name>
</gene>
<dbReference type="Proteomes" id="UP000512286">
    <property type="component" value="Chromosome"/>
</dbReference>
<protein>
    <submittedName>
        <fullName evidence="1">Uncharacterized protein</fullName>
    </submittedName>
</protein>
<dbReference type="InterPro" id="IPR052174">
    <property type="entry name" value="Flavoredoxin"/>
</dbReference>
<dbReference type="PANTHER" id="PTHR43567:SF5">
    <property type="entry name" value="HYPOTHETICAL CYTOSOLIC PROTEIN"/>
    <property type="match status" value="1"/>
</dbReference>
<sequence length="75" mass="8425">MVISWGTLGIEWAKPIFTVFVRENRFTKHQLDKKTIAVCGTKSGHVIDKVKELGLTLEDSELISVPAIKEFPLTL</sequence>
<accession>A0A7D6VLZ7</accession>
<reference evidence="1 2" key="1">
    <citation type="submission" date="2020-07" db="EMBL/GenBank/DDBJ databases">
        <title>Electron transfer.</title>
        <authorList>
            <person name="Huang L."/>
            <person name="Liu X."/>
            <person name="Zhou S."/>
        </authorList>
    </citation>
    <scope>NUCLEOTIDE SEQUENCE [LARGE SCALE GENOMIC DNA]</scope>
    <source>
        <strain evidence="1 2">Lx1</strain>
    </source>
</reference>
<evidence type="ECO:0000313" key="2">
    <source>
        <dbReference type="Proteomes" id="UP000512286"/>
    </source>
</evidence>
<dbReference type="Gene3D" id="2.30.110.10">
    <property type="entry name" value="Electron Transport, Fmn-binding Protein, Chain A"/>
    <property type="match status" value="1"/>
</dbReference>
<dbReference type="InterPro" id="IPR012349">
    <property type="entry name" value="Split_barrel_FMN-bd"/>
</dbReference>